<evidence type="ECO:0000313" key="2">
    <source>
        <dbReference type="Proteomes" id="UP001359485"/>
    </source>
</evidence>
<gene>
    <name evidence="1" type="ORF">RUM44_002318</name>
</gene>
<proteinExistence type="predicted"/>
<dbReference type="Proteomes" id="UP001359485">
    <property type="component" value="Unassembled WGS sequence"/>
</dbReference>
<evidence type="ECO:0000313" key="1">
    <source>
        <dbReference type="EMBL" id="KAK6622506.1"/>
    </source>
</evidence>
<reference evidence="1 2" key="1">
    <citation type="submission" date="2023-09" db="EMBL/GenBank/DDBJ databases">
        <title>Genomes of two closely related lineages of the louse Polyplax serrata with different host specificities.</title>
        <authorList>
            <person name="Martinu J."/>
            <person name="Tarabai H."/>
            <person name="Stefka J."/>
            <person name="Hypsa V."/>
        </authorList>
    </citation>
    <scope>NUCLEOTIDE SEQUENCE [LARGE SCALE GENOMIC DNA]</scope>
    <source>
        <strain evidence="1">98ZLc_SE</strain>
    </source>
</reference>
<sequence>MTEMKTLFWDSDDVPSTGSSVLRVALEQELVATSVTDTQNLDDCRHFFKGSFENNSEYRKNFKTVSGLVELIKRLMAVCFKYFNLSENKGEDLSGAEVCFHLICHSEVQGQHRSRKSISNKRNIQLGGKRIESCESRLGVRNDEVRSKK</sequence>
<comment type="caution">
    <text evidence="1">The sequence shown here is derived from an EMBL/GenBank/DDBJ whole genome shotgun (WGS) entry which is preliminary data.</text>
</comment>
<organism evidence="1 2">
    <name type="scientific">Polyplax serrata</name>
    <name type="common">Common mouse louse</name>
    <dbReference type="NCBI Taxonomy" id="468196"/>
    <lineage>
        <taxon>Eukaryota</taxon>
        <taxon>Metazoa</taxon>
        <taxon>Ecdysozoa</taxon>
        <taxon>Arthropoda</taxon>
        <taxon>Hexapoda</taxon>
        <taxon>Insecta</taxon>
        <taxon>Pterygota</taxon>
        <taxon>Neoptera</taxon>
        <taxon>Paraneoptera</taxon>
        <taxon>Psocodea</taxon>
        <taxon>Troctomorpha</taxon>
        <taxon>Phthiraptera</taxon>
        <taxon>Anoplura</taxon>
        <taxon>Polyplacidae</taxon>
        <taxon>Polyplax</taxon>
    </lineage>
</organism>
<keyword evidence="2" id="KW-1185">Reference proteome</keyword>
<protein>
    <submittedName>
        <fullName evidence="1">Uncharacterized protein</fullName>
    </submittedName>
</protein>
<name>A0ABR1AML5_POLSC</name>
<dbReference type="EMBL" id="JAWJWF010000047">
    <property type="protein sequence ID" value="KAK6622506.1"/>
    <property type="molecule type" value="Genomic_DNA"/>
</dbReference>
<accession>A0ABR1AML5</accession>